<organism evidence="1 2">
    <name type="scientific">Hibiscus sabdariffa</name>
    <name type="common">roselle</name>
    <dbReference type="NCBI Taxonomy" id="183260"/>
    <lineage>
        <taxon>Eukaryota</taxon>
        <taxon>Viridiplantae</taxon>
        <taxon>Streptophyta</taxon>
        <taxon>Embryophyta</taxon>
        <taxon>Tracheophyta</taxon>
        <taxon>Spermatophyta</taxon>
        <taxon>Magnoliopsida</taxon>
        <taxon>eudicotyledons</taxon>
        <taxon>Gunneridae</taxon>
        <taxon>Pentapetalae</taxon>
        <taxon>rosids</taxon>
        <taxon>malvids</taxon>
        <taxon>Malvales</taxon>
        <taxon>Malvaceae</taxon>
        <taxon>Malvoideae</taxon>
        <taxon>Hibiscus</taxon>
    </lineage>
</organism>
<dbReference type="EMBL" id="JBBPBM010000159">
    <property type="protein sequence ID" value="KAK8502895.1"/>
    <property type="molecule type" value="Genomic_DNA"/>
</dbReference>
<sequence>MIQFLSPEEDDEKARFWFANLLQLHAAAPNELELLHNSTLYRSSKPSPQYSLSSPMRLHFAHYYTLHPTMYSNVLQIYN</sequence>
<dbReference type="Proteomes" id="UP001472677">
    <property type="component" value="Unassembled WGS sequence"/>
</dbReference>
<proteinExistence type="predicted"/>
<keyword evidence="2" id="KW-1185">Reference proteome</keyword>
<name>A0ABR2B7G3_9ROSI</name>
<gene>
    <name evidence="1" type="ORF">V6N12_054123</name>
</gene>
<comment type="caution">
    <text evidence="1">The sequence shown here is derived from an EMBL/GenBank/DDBJ whole genome shotgun (WGS) entry which is preliminary data.</text>
</comment>
<evidence type="ECO:0000313" key="1">
    <source>
        <dbReference type="EMBL" id="KAK8502895.1"/>
    </source>
</evidence>
<protein>
    <submittedName>
        <fullName evidence="1">Uncharacterized protein</fullName>
    </submittedName>
</protein>
<accession>A0ABR2B7G3</accession>
<reference evidence="1 2" key="1">
    <citation type="journal article" date="2024" name="G3 (Bethesda)">
        <title>Genome assembly of Hibiscus sabdariffa L. provides insights into metabolisms of medicinal natural products.</title>
        <authorList>
            <person name="Kim T."/>
        </authorList>
    </citation>
    <scope>NUCLEOTIDE SEQUENCE [LARGE SCALE GENOMIC DNA]</scope>
    <source>
        <strain evidence="1">TK-2024</strain>
        <tissue evidence="1">Old leaves</tissue>
    </source>
</reference>
<evidence type="ECO:0000313" key="2">
    <source>
        <dbReference type="Proteomes" id="UP001472677"/>
    </source>
</evidence>